<reference evidence="1" key="1">
    <citation type="submission" date="2022-11" db="EMBL/GenBank/DDBJ databases">
        <title>Chromosome-level genome of Pogonophryne albipinna.</title>
        <authorList>
            <person name="Jo E."/>
        </authorList>
    </citation>
    <scope>NUCLEOTIDE SEQUENCE</scope>
    <source>
        <strain evidence="1">SGF0006</strain>
        <tissue evidence="1">Muscle</tissue>
    </source>
</reference>
<organism evidence="1 2">
    <name type="scientific">Pogonophryne albipinna</name>
    <dbReference type="NCBI Taxonomy" id="1090488"/>
    <lineage>
        <taxon>Eukaryota</taxon>
        <taxon>Metazoa</taxon>
        <taxon>Chordata</taxon>
        <taxon>Craniata</taxon>
        <taxon>Vertebrata</taxon>
        <taxon>Euteleostomi</taxon>
        <taxon>Actinopterygii</taxon>
        <taxon>Neopterygii</taxon>
        <taxon>Teleostei</taxon>
        <taxon>Neoteleostei</taxon>
        <taxon>Acanthomorphata</taxon>
        <taxon>Eupercaria</taxon>
        <taxon>Perciformes</taxon>
        <taxon>Notothenioidei</taxon>
        <taxon>Pogonophryne</taxon>
    </lineage>
</organism>
<evidence type="ECO:0000313" key="1">
    <source>
        <dbReference type="EMBL" id="KAJ4949180.1"/>
    </source>
</evidence>
<protein>
    <submittedName>
        <fullName evidence="1">Uncharacterized protein</fullName>
    </submittedName>
</protein>
<sequence length="91" mass="10249">MKILKGTIYTWALSGPFTTLKRLSSKSLAVKVPMLKALPIKDPDQRFEQKEALQEHEINPWIILTRAEKKPSPALGPGIIPDGCHKEHYSD</sequence>
<dbReference type="EMBL" id="JAPTMU010000001">
    <property type="protein sequence ID" value="KAJ4949180.1"/>
    <property type="molecule type" value="Genomic_DNA"/>
</dbReference>
<comment type="caution">
    <text evidence="1">The sequence shown here is derived from an EMBL/GenBank/DDBJ whole genome shotgun (WGS) entry which is preliminary data.</text>
</comment>
<accession>A0AAD6BPS9</accession>
<dbReference type="Proteomes" id="UP001219934">
    <property type="component" value="Unassembled WGS sequence"/>
</dbReference>
<evidence type="ECO:0000313" key="2">
    <source>
        <dbReference type="Proteomes" id="UP001219934"/>
    </source>
</evidence>
<keyword evidence="2" id="KW-1185">Reference proteome</keyword>
<proteinExistence type="predicted"/>
<name>A0AAD6BPS9_9TELE</name>
<dbReference type="AlphaFoldDB" id="A0AAD6BPS9"/>
<gene>
    <name evidence="1" type="ORF">JOQ06_020698</name>
</gene>